<dbReference type="AlphaFoldDB" id="A0A6A6K760"/>
<evidence type="ECO:0000313" key="4">
    <source>
        <dbReference type="EMBL" id="KAF2284028.1"/>
    </source>
</evidence>
<dbReference type="Pfam" id="PF00067">
    <property type="entry name" value="p450"/>
    <property type="match status" value="1"/>
</dbReference>
<keyword evidence="1 2" id="KW-0479">Metal-binding</keyword>
<name>A0A6A6K760_HEVBR</name>
<evidence type="ECO:0000256" key="2">
    <source>
        <dbReference type="RuleBase" id="RU000461"/>
    </source>
</evidence>
<dbReference type="EMBL" id="JAAGAX010000018">
    <property type="protein sequence ID" value="KAF2284028.1"/>
    <property type="molecule type" value="Genomic_DNA"/>
</dbReference>
<keyword evidence="1 2" id="KW-0349">Heme</keyword>
<organism evidence="4 5">
    <name type="scientific">Hevea brasiliensis</name>
    <name type="common">Para rubber tree</name>
    <name type="synonym">Siphonia brasiliensis</name>
    <dbReference type="NCBI Taxonomy" id="3981"/>
    <lineage>
        <taxon>Eukaryota</taxon>
        <taxon>Viridiplantae</taxon>
        <taxon>Streptophyta</taxon>
        <taxon>Embryophyta</taxon>
        <taxon>Tracheophyta</taxon>
        <taxon>Spermatophyta</taxon>
        <taxon>Magnoliopsida</taxon>
        <taxon>eudicotyledons</taxon>
        <taxon>Gunneridae</taxon>
        <taxon>Pentapetalae</taxon>
        <taxon>rosids</taxon>
        <taxon>fabids</taxon>
        <taxon>Malpighiales</taxon>
        <taxon>Euphorbiaceae</taxon>
        <taxon>Crotonoideae</taxon>
        <taxon>Micrandreae</taxon>
        <taxon>Hevea</taxon>
    </lineage>
</organism>
<comment type="similarity">
    <text evidence="2">Belongs to the cytochrome P450 family.</text>
</comment>
<reference evidence="4 5" key="1">
    <citation type="journal article" date="2020" name="Mol. Plant">
        <title>The Chromosome-Based Rubber Tree Genome Provides New Insights into Spurge Genome Evolution and Rubber Biosynthesis.</title>
        <authorList>
            <person name="Liu J."/>
            <person name="Shi C."/>
            <person name="Shi C.C."/>
            <person name="Li W."/>
            <person name="Zhang Q.J."/>
            <person name="Zhang Y."/>
            <person name="Li K."/>
            <person name="Lu H.F."/>
            <person name="Shi C."/>
            <person name="Zhu S.T."/>
            <person name="Xiao Z.Y."/>
            <person name="Nan H."/>
            <person name="Yue Y."/>
            <person name="Zhu X.G."/>
            <person name="Wu Y."/>
            <person name="Hong X.N."/>
            <person name="Fan G.Y."/>
            <person name="Tong Y."/>
            <person name="Zhang D."/>
            <person name="Mao C.L."/>
            <person name="Liu Y.L."/>
            <person name="Hao S.J."/>
            <person name="Liu W.Q."/>
            <person name="Lv M.Q."/>
            <person name="Zhang H.B."/>
            <person name="Liu Y."/>
            <person name="Hu-Tang G.R."/>
            <person name="Wang J.P."/>
            <person name="Wang J.H."/>
            <person name="Sun Y.H."/>
            <person name="Ni S.B."/>
            <person name="Chen W.B."/>
            <person name="Zhang X.C."/>
            <person name="Jiao Y.N."/>
            <person name="Eichler E.E."/>
            <person name="Li G.H."/>
            <person name="Liu X."/>
            <person name="Gao L.Z."/>
        </authorList>
    </citation>
    <scope>NUCLEOTIDE SEQUENCE [LARGE SCALE GENOMIC DNA]</scope>
    <source>
        <strain evidence="5">cv. GT1</strain>
        <tissue evidence="4">Leaf</tissue>
    </source>
</reference>
<keyword evidence="2" id="KW-0503">Monooxygenase</keyword>
<dbReference type="InterPro" id="IPR017972">
    <property type="entry name" value="Cyt_P450_CS"/>
</dbReference>
<sequence>MHCWVPKTHVQSKPTLLLIHGFGANAMWQFNYFIPLLKSKFNIYVPDLLFFGDSYTTRPERTEEFQAQCVMAVMDALNVAKMDVMGLSYGGFVAYSMAAQFKERVGRVVLGCAGVSLEEKDMEEGLSQMSSVDEAVSILLPQTPEKARELMRLTFHKPPQTLPTCVLNNSMFCFGRLHIFAIEIVRVMCTEYRQEKKELIQALGKDRKLSNLPKITQPTLLVWGEYDQLFPLELAHRLKRLHPVARFNVPHVAMEDTVIGDYFIPKGSWAILSPNGLGRNPKTRPDPLKYDAERHLIEGEVVLTEHDLRFVTFSTGRRGCVAALLGSAMITMLLARMLQCFTWTPPANVTKVDLTETLDELTPTTPISAFATPRLATHLYPTSP</sequence>
<dbReference type="GO" id="GO:0020037">
    <property type="term" value="F:heme binding"/>
    <property type="evidence" value="ECO:0007669"/>
    <property type="project" value="InterPro"/>
</dbReference>
<accession>A0A6A6K760</accession>
<dbReference type="Gene3D" id="3.40.50.1820">
    <property type="entry name" value="alpha/beta hydrolase"/>
    <property type="match status" value="1"/>
</dbReference>
<dbReference type="Pfam" id="PF00561">
    <property type="entry name" value="Abhydrolase_1"/>
    <property type="match status" value="1"/>
</dbReference>
<dbReference type="InterPro" id="IPR002401">
    <property type="entry name" value="Cyt_P450_E_grp-I"/>
</dbReference>
<dbReference type="InterPro" id="IPR001128">
    <property type="entry name" value="Cyt_P450"/>
</dbReference>
<feature type="domain" description="AB hydrolase-1" evidence="3">
    <location>
        <begin position="14"/>
        <end position="148"/>
    </location>
</feature>
<dbReference type="PANTHER" id="PTHR43139:SF25">
    <property type="entry name" value="ALPHA_BETA-HYDROLASES SUPERFAMILY PROTEIN"/>
    <property type="match status" value="1"/>
</dbReference>
<protein>
    <recommendedName>
        <fullName evidence="3">AB hydrolase-1 domain-containing protein</fullName>
    </recommendedName>
</protein>
<dbReference type="PANTHER" id="PTHR43139">
    <property type="entry name" value="SI:DKEY-122A22.2"/>
    <property type="match status" value="1"/>
</dbReference>
<dbReference type="SUPFAM" id="SSF48264">
    <property type="entry name" value="Cytochrome P450"/>
    <property type="match status" value="1"/>
</dbReference>
<comment type="caution">
    <text evidence="4">The sequence shown here is derived from an EMBL/GenBank/DDBJ whole genome shotgun (WGS) entry which is preliminary data.</text>
</comment>
<dbReference type="PROSITE" id="PS00086">
    <property type="entry name" value="CYTOCHROME_P450"/>
    <property type="match status" value="1"/>
</dbReference>
<feature type="binding site" description="axial binding residue" evidence="1">
    <location>
        <position position="320"/>
    </location>
    <ligand>
        <name>heme</name>
        <dbReference type="ChEBI" id="CHEBI:30413"/>
    </ligand>
    <ligandPart>
        <name>Fe</name>
        <dbReference type="ChEBI" id="CHEBI:18248"/>
    </ligandPart>
</feature>
<proteinExistence type="inferred from homology"/>
<dbReference type="SUPFAM" id="SSF53474">
    <property type="entry name" value="alpha/beta-Hydrolases"/>
    <property type="match status" value="1"/>
</dbReference>
<dbReference type="InterPro" id="IPR000073">
    <property type="entry name" value="AB_hydrolase_1"/>
</dbReference>
<comment type="cofactor">
    <cofactor evidence="1">
        <name>heme</name>
        <dbReference type="ChEBI" id="CHEBI:30413"/>
    </cofactor>
</comment>
<gene>
    <name evidence="4" type="ORF">GH714_018155</name>
</gene>
<dbReference type="InterPro" id="IPR036396">
    <property type="entry name" value="Cyt_P450_sf"/>
</dbReference>
<keyword evidence="5" id="KW-1185">Reference proteome</keyword>
<keyword evidence="2" id="KW-0560">Oxidoreductase</keyword>
<dbReference type="GO" id="GO:0016705">
    <property type="term" value="F:oxidoreductase activity, acting on paired donors, with incorporation or reduction of molecular oxygen"/>
    <property type="evidence" value="ECO:0007669"/>
    <property type="project" value="InterPro"/>
</dbReference>
<evidence type="ECO:0000256" key="1">
    <source>
        <dbReference type="PIRSR" id="PIRSR602401-1"/>
    </source>
</evidence>
<dbReference type="InterPro" id="IPR029058">
    <property type="entry name" value="AB_hydrolase_fold"/>
</dbReference>
<dbReference type="Proteomes" id="UP000467840">
    <property type="component" value="Chromosome 12"/>
</dbReference>
<dbReference type="InterPro" id="IPR052370">
    <property type="entry name" value="Meta-cleavage_hydrolase"/>
</dbReference>
<evidence type="ECO:0000313" key="5">
    <source>
        <dbReference type="Proteomes" id="UP000467840"/>
    </source>
</evidence>
<dbReference type="GO" id="GO:0004497">
    <property type="term" value="F:monooxygenase activity"/>
    <property type="evidence" value="ECO:0007669"/>
    <property type="project" value="UniProtKB-KW"/>
</dbReference>
<dbReference type="PRINTS" id="PR00463">
    <property type="entry name" value="EP450I"/>
</dbReference>
<dbReference type="Gene3D" id="1.10.630.10">
    <property type="entry name" value="Cytochrome P450"/>
    <property type="match status" value="1"/>
</dbReference>
<evidence type="ECO:0000259" key="3">
    <source>
        <dbReference type="Pfam" id="PF00561"/>
    </source>
</evidence>
<dbReference type="GO" id="GO:0005506">
    <property type="term" value="F:iron ion binding"/>
    <property type="evidence" value="ECO:0007669"/>
    <property type="project" value="InterPro"/>
</dbReference>
<keyword evidence="1 2" id="KW-0408">Iron</keyword>